<protein>
    <submittedName>
        <fullName evidence="3">HIT family protein</fullName>
    </submittedName>
</protein>
<accession>A0ABS7M225</accession>
<dbReference type="InterPro" id="IPR001310">
    <property type="entry name" value="Histidine_triad_HIT"/>
</dbReference>
<dbReference type="Proteomes" id="UP000733858">
    <property type="component" value="Unassembled WGS sequence"/>
</dbReference>
<dbReference type="Pfam" id="PF01230">
    <property type="entry name" value="HIT"/>
    <property type="match status" value="1"/>
</dbReference>
<feature type="domain" description="HIT" evidence="2">
    <location>
        <begin position="12"/>
        <end position="119"/>
    </location>
</feature>
<dbReference type="PANTHER" id="PTHR46648">
    <property type="entry name" value="HIT FAMILY PROTEIN 1"/>
    <property type="match status" value="1"/>
</dbReference>
<dbReference type="SUPFAM" id="SSF54197">
    <property type="entry name" value="HIT-like"/>
    <property type="match status" value="1"/>
</dbReference>
<proteinExistence type="predicted"/>
<dbReference type="PANTHER" id="PTHR46648:SF1">
    <property type="entry name" value="ADENOSINE 5'-MONOPHOSPHORAMIDASE HNT1"/>
    <property type="match status" value="1"/>
</dbReference>
<dbReference type="CDD" id="cd01277">
    <property type="entry name" value="HINT_subgroup"/>
    <property type="match status" value="1"/>
</dbReference>
<feature type="short sequence motif" description="Histidine triad motif" evidence="1">
    <location>
        <begin position="104"/>
        <end position="108"/>
    </location>
</feature>
<dbReference type="EMBL" id="JAILYJ010000007">
    <property type="protein sequence ID" value="MBY4630281.1"/>
    <property type="molecule type" value="Genomic_DNA"/>
</dbReference>
<dbReference type="Gene3D" id="3.30.428.10">
    <property type="entry name" value="HIT-like"/>
    <property type="match status" value="1"/>
</dbReference>
<evidence type="ECO:0000313" key="3">
    <source>
        <dbReference type="EMBL" id="MBY4630281.1"/>
    </source>
</evidence>
<dbReference type="RefSeq" id="WP_222139763.1">
    <property type="nucleotide sequence ID" value="NZ_JAILYJ010000007.1"/>
</dbReference>
<evidence type="ECO:0000259" key="2">
    <source>
        <dbReference type="PROSITE" id="PS51084"/>
    </source>
</evidence>
<comment type="caution">
    <text evidence="3">The sequence shown here is derived from an EMBL/GenBank/DDBJ whole genome shotgun (WGS) entry which is preliminary data.</text>
</comment>
<dbReference type="PRINTS" id="PR00332">
    <property type="entry name" value="HISTRIAD"/>
</dbReference>
<evidence type="ECO:0000313" key="4">
    <source>
        <dbReference type="Proteomes" id="UP000733858"/>
    </source>
</evidence>
<dbReference type="InterPro" id="IPR011146">
    <property type="entry name" value="HIT-like"/>
</dbReference>
<dbReference type="PROSITE" id="PS51084">
    <property type="entry name" value="HIT_2"/>
    <property type="match status" value="1"/>
</dbReference>
<gene>
    <name evidence="3" type="ORF">K6M89_13305</name>
</gene>
<sequence length="147" mass="15905">MTKPAAYDDNNIFAKILRGEIPSHRIYEDQHTVAFMDVMPQAPGHVLVVPKAPSRNILDADPATLAHAITVVQKVAKALEEVFDADGVFIAQFNEPAAGQTVFHLHFHVIPRHEGVALKPHSGKMEDGAVLAANAEKIRAALARSSS</sequence>
<dbReference type="InterPro" id="IPR036265">
    <property type="entry name" value="HIT-like_sf"/>
</dbReference>
<keyword evidence="4" id="KW-1185">Reference proteome</keyword>
<reference evidence="3 4" key="1">
    <citation type="submission" date="2021-08" db="EMBL/GenBank/DDBJ databases">
        <title>Rhizobium croatiense sp. nov. and Rhizobium redzepovicii sp. nov., two new species isolated from nodules of Phaseolus vulgaris in Croatia.</title>
        <authorList>
            <person name="Rajnovic I."/>
            <person name="Ramirez-Bahena M.H."/>
            <person name="Kajic S."/>
            <person name="Igual M.J."/>
            <person name="Peix A."/>
            <person name="Velazquez E."/>
            <person name="Sikora S."/>
        </authorList>
    </citation>
    <scope>NUCLEOTIDE SEQUENCE [LARGE SCALE GENOMIC DNA]</scope>
    <source>
        <strain evidence="3 4">13T</strain>
    </source>
</reference>
<dbReference type="InterPro" id="IPR039384">
    <property type="entry name" value="HINT"/>
</dbReference>
<organism evidence="3 4">
    <name type="scientific">Rhizobium croatiense</name>
    <dbReference type="NCBI Taxonomy" id="2867516"/>
    <lineage>
        <taxon>Bacteria</taxon>
        <taxon>Pseudomonadati</taxon>
        <taxon>Pseudomonadota</taxon>
        <taxon>Alphaproteobacteria</taxon>
        <taxon>Hyphomicrobiales</taxon>
        <taxon>Rhizobiaceae</taxon>
        <taxon>Rhizobium/Agrobacterium group</taxon>
        <taxon>Rhizobium</taxon>
    </lineage>
</organism>
<evidence type="ECO:0000256" key="1">
    <source>
        <dbReference type="PROSITE-ProRule" id="PRU00464"/>
    </source>
</evidence>
<name>A0ABS7M225_9HYPH</name>